<proteinExistence type="predicted"/>
<name>S7ZQX6_PENO1</name>
<dbReference type="EMBL" id="KB644414">
    <property type="protein sequence ID" value="EPS32799.1"/>
    <property type="molecule type" value="Genomic_DNA"/>
</dbReference>
<protein>
    <submittedName>
        <fullName evidence="2">Uncharacterized protein</fullName>
    </submittedName>
</protein>
<evidence type="ECO:0000256" key="1">
    <source>
        <dbReference type="SAM" id="MobiDB-lite"/>
    </source>
</evidence>
<feature type="region of interest" description="Disordered" evidence="1">
    <location>
        <begin position="19"/>
        <end position="39"/>
    </location>
</feature>
<dbReference type="Proteomes" id="UP000019376">
    <property type="component" value="Unassembled WGS sequence"/>
</dbReference>
<gene>
    <name evidence="2" type="ORF">PDE_07759</name>
</gene>
<sequence>MTPRSAPWRIRSHTYPGCSEPSLQQRATRSQGATAADTNLPHMPATYLVSCVPGDHHRIKSGESNGMSARVQIHRALQCSEGLLIHRGGGGRCFECLDHWSSSQVHRSRPILILLPLAVPFFASV</sequence>
<accession>S7ZQX6</accession>
<reference evidence="2 3" key="1">
    <citation type="journal article" date="2013" name="PLoS ONE">
        <title>Genomic and secretomic analyses reveal unique features of the lignocellulolytic enzyme system of Penicillium decumbens.</title>
        <authorList>
            <person name="Liu G."/>
            <person name="Zhang L."/>
            <person name="Wei X."/>
            <person name="Zou G."/>
            <person name="Qin Y."/>
            <person name="Ma L."/>
            <person name="Li J."/>
            <person name="Zheng H."/>
            <person name="Wang S."/>
            <person name="Wang C."/>
            <person name="Xun L."/>
            <person name="Zhao G.-P."/>
            <person name="Zhou Z."/>
            <person name="Qu Y."/>
        </authorList>
    </citation>
    <scope>NUCLEOTIDE SEQUENCE [LARGE SCALE GENOMIC DNA]</scope>
    <source>
        <strain evidence="3">114-2 / CGMCC 5302</strain>
    </source>
</reference>
<feature type="compositionally biased region" description="Polar residues" evidence="1">
    <location>
        <begin position="21"/>
        <end position="37"/>
    </location>
</feature>
<dbReference type="AlphaFoldDB" id="S7ZQX6"/>
<keyword evidence="3" id="KW-1185">Reference proteome</keyword>
<evidence type="ECO:0000313" key="2">
    <source>
        <dbReference type="EMBL" id="EPS32799.1"/>
    </source>
</evidence>
<evidence type="ECO:0000313" key="3">
    <source>
        <dbReference type="Proteomes" id="UP000019376"/>
    </source>
</evidence>
<dbReference type="HOGENOM" id="CLU_1993405_0_0_1"/>
<organism evidence="2 3">
    <name type="scientific">Penicillium oxalicum (strain 114-2 / CGMCC 5302)</name>
    <name type="common">Penicillium decumbens</name>
    <dbReference type="NCBI Taxonomy" id="933388"/>
    <lineage>
        <taxon>Eukaryota</taxon>
        <taxon>Fungi</taxon>
        <taxon>Dikarya</taxon>
        <taxon>Ascomycota</taxon>
        <taxon>Pezizomycotina</taxon>
        <taxon>Eurotiomycetes</taxon>
        <taxon>Eurotiomycetidae</taxon>
        <taxon>Eurotiales</taxon>
        <taxon>Aspergillaceae</taxon>
        <taxon>Penicillium</taxon>
    </lineage>
</organism>